<comment type="caution">
    <text evidence="1">The sequence shown here is derived from an EMBL/GenBank/DDBJ whole genome shotgun (WGS) entry which is preliminary data.</text>
</comment>
<name>A0AAX0H9T1_CAMFE</name>
<organism evidence="1 2">
    <name type="scientific">Campylobacter fetus subsp. testudinum</name>
    <dbReference type="NCBI Taxonomy" id="1507806"/>
    <lineage>
        <taxon>Bacteria</taxon>
        <taxon>Pseudomonadati</taxon>
        <taxon>Campylobacterota</taxon>
        <taxon>Epsilonproteobacteria</taxon>
        <taxon>Campylobacterales</taxon>
        <taxon>Campylobacteraceae</taxon>
        <taxon>Campylobacter</taxon>
    </lineage>
</organism>
<dbReference type="Proteomes" id="UP000093100">
    <property type="component" value="Unassembled WGS sequence"/>
</dbReference>
<evidence type="ECO:0000313" key="2">
    <source>
        <dbReference type="Proteomes" id="UP000093100"/>
    </source>
</evidence>
<gene>
    <name evidence="1" type="ORF">CFT12S02225_07505</name>
</gene>
<sequence length="85" mass="9545">MLKKIEPAKITFKFSDDQEVVLYAPTLAQIRASEKAKDETERLISLLIDMSRGEMDKDFINSLPVAEVAMISETISELVGIETKN</sequence>
<accession>A0AAX0H9T1</accession>
<reference evidence="1 2" key="1">
    <citation type="journal article" date="2016" name="Genome Biol. Evol.">
        <title>Comparative Genomics of Campylobacter fetus from Reptiles and Mammals Reveals Divergent Evolution in Host-Associated Lineages.</title>
        <authorList>
            <person name="Gilbert M.J."/>
            <person name="Miller W.G."/>
            <person name="Yee E."/>
            <person name="Zomer A.L."/>
            <person name="van der Graaf-van Bloois L."/>
            <person name="Fitzgerald C."/>
            <person name="Forbes K.J."/>
            <person name="Meric G."/>
            <person name="Sheppard S.K."/>
            <person name="Wagenaar J.A."/>
            <person name="Duim B."/>
        </authorList>
    </citation>
    <scope>NUCLEOTIDE SEQUENCE [LARGE SCALE GENOMIC DNA]</scope>
    <source>
        <strain evidence="1 2">12S02225-3</strain>
    </source>
</reference>
<evidence type="ECO:0000313" key="1">
    <source>
        <dbReference type="EMBL" id="OCR90207.1"/>
    </source>
</evidence>
<dbReference type="EMBL" id="LFLK01000008">
    <property type="protein sequence ID" value="OCR90207.1"/>
    <property type="molecule type" value="Genomic_DNA"/>
</dbReference>
<dbReference type="RefSeq" id="WP_065841111.1">
    <property type="nucleotide sequence ID" value="NZ_JAAOXI010000035.1"/>
</dbReference>
<protein>
    <submittedName>
        <fullName evidence="1">Uncharacterized protein</fullName>
    </submittedName>
</protein>
<dbReference type="AlphaFoldDB" id="A0AAX0H9T1"/>
<proteinExistence type="predicted"/>